<reference evidence="2" key="1">
    <citation type="submission" date="2021-12" db="EMBL/GenBank/DDBJ databases">
        <authorList>
            <person name="King R."/>
        </authorList>
    </citation>
    <scope>NUCLEOTIDE SEQUENCE</scope>
</reference>
<dbReference type="KEGG" id="btab:109037654"/>
<evidence type="ECO:0000313" key="3">
    <source>
        <dbReference type="Proteomes" id="UP001152759"/>
    </source>
</evidence>
<sequence length="181" mass="20284">MISSLGCSILLVLSSIVASPTTPPQGKSFDELLDSLIAAETNRQTVLKKTLEVATERKSNVTLKFLEVMVEADEAFVNIRRFFDAGRIFFDFKKGKSDLKEVEAFMKTELLRKENFLNDQMLKLAETHKAAEAQMHQDLPQDTLSLVQPIIVALKESEELIAPLGKQFQINLEATKIESPT</sequence>
<proteinExistence type="predicted"/>
<name>A0A9P0API8_BEMTA</name>
<feature type="chain" id="PRO_5040145838" evidence="1">
    <location>
        <begin position="19"/>
        <end position="181"/>
    </location>
</feature>
<dbReference type="Proteomes" id="UP001152759">
    <property type="component" value="Chromosome 9"/>
</dbReference>
<accession>A0A9P0API8</accession>
<dbReference type="AlphaFoldDB" id="A0A9P0API8"/>
<keyword evidence="3" id="KW-1185">Reference proteome</keyword>
<organism evidence="2 3">
    <name type="scientific">Bemisia tabaci</name>
    <name type="common">Sweetpotato whitefly</name>
    <name type="synonym">Aleurodes tabaci</name>
    <dbReference type="NCBI Taxonomy" id="7038"/>
    <lineage>
        <taxon>Eukaryota</taxon>
        <taxon>Metazoa</taxon>
        <taxon>Ecdysozoa</taxon>
        <taxon>Arthropoda</taxon>
        <taxon>Hexapoda</taxon>
        <taxon>Insecta</taxon>
        <taxon>Pterygota</taxon>
        <taxon>Neoptera</taxon>
        <taxon>Paraneoptera</taxon>
        <taxon>Hemiptera</taxon>
        <taxon>Sternorrhyncha</taxon>
        <taxon>Aleyrodoidea</taxon>
        <taxon>Aleyrodidae</taxon>
        <taxon>Aleyrodinae</taxon>
        <taxon>Bemisia</taxon>
    </lineage>
</organism>
<keyword evidence="1" id="KW-0732">Signal</keyword>
<evidence type="ECO:0000313" key="2">
    <source>
        <dbReference type="EMBL" id="CAH0395863.1"/>
    </source>
</evidence>
<feature type="signal peptide" evidence="1">
    <location>
        <begin position="1"/>
        <end position="18"/>
    </location>
</feature>
<evidence type="ECO:0000256" key="1">
    <source>
        <dbReference type="SAM" id="SignalP"/>
    </source>
</evidence>
<protein>
    <submittedName>
        <fullName evidence="2">Uncharacterized protein</fullName>
    </submittedName>
</protein>
<gene>
    <name evidence="2" type="ORF">BEMITA_LOCUS13998</name>
</gene>
<dbReference type="EMBL" id="OU963870">
    <property type="protein sequence ID" value="CAH0395863.1"/>
    <property type="molecule type" value="Genomic_DNA"/>
</dbReference>